<dbReference type="SUPFAM" id="SSF48008">
    <property type="entry name" value="GntR ligand-binding domain-like"/>
    <property type="match status" value="1"/>
</dbReference>
<dbReference type="InterPro" id="IPR000524">
    <property type="entry name" value="Tscrpt_reg_HTH_GntR"/>
</dbReference>
<dbReference type="Pfam" id="PF00392">
    <property type="entry name" value="GntR"/>
    <property type="match status" value="1"/>
</dbReference>
<sequence>MEPSLEPHLLDNTEPTPKLRIQDEIRHDIIFGVLPSGSRVTEAALAKKYGISRVPVREALRGLEMEGFVESKPYAGSTVAAIPVDEADDLFAVREALEAAIAARAARRAAAQFSAGHPDDGWWSIRKEIAQILAEGDEAVAADRQEQLPELNIRFHLAIAELSSSTSLAALFSQIARKIEWLYASDVKSRGKHSWSEHWDIMAAIDAGNATDAGELMSRHVNESRVGYARRFSLESSEVVVADGEIAQGLGAQPPTK</sequence>
<dbReference type="InterPro" id="IPR011711">
    <property type="entry name" value="GntR_C"/>
</dbReference>
<feature type="domain" description="HTH gntR-type" evidence="4">
    <location>
        <begin position="15"/>
        <end position="82"/>
    </location>
</feature>
<dbReference type="PANTHER" id="PTHR43537">
    <property type="entry name" value="TRANSCRIPTIONAL REGULATOR, GNTR FAMILY"/>
    <property type="match status" value="1"/>
</dbReference>
<dbReference type="Gene3D" id="1.10.10.10">
    <property type="entry name" value="Winged helix-like DNA-binding domain superfamily/Winged helix DNA-binding domain"/>
    <property type="match status" value="1"/>
</dbReference>
<evidence type="ECO:0000259" key="4">
    <source>
        <dbReference type="PROSITE" id="PS50949"/>
    </source>
</evidence>
<dbReference type="PRINTS" id="PR00035">
    <property type="entry name" value="HTHGNTR"/>
</dbReference>
<comment type="caution">
    <text evidence="5">The sequence shown here is derived from an EMBL/GenBank/DDBJ whole genome shotgun (WGS) entry which is preliminary data.</text>
</comment>
<dbReference type="Gene3D" id="1.20.120.530">
    <property type="entry name" value="GntR ligand-binding domain-like"/>
    <property type="match status" value="1"/>
</dbReference>
<dbReference type="PROSITE" id="PS50949">
    <property type="entry name" value="HTH_GNTR"/>
    <property type="match status" value="1"/>
</dbReference>
<keyword evidence="3" id="KW-0804">Transcription</keyword>
<dbReference type="InterPro" id="IPR008920">
    <property type="entry name" value="TF_FadR/GntR_C"/>
</dbReference>
<evidence type="ECO:0000313" key="6">
    <source>
        <dbReference type="Proteomes" id="UP001595773"/>
    </source>
</evidence>
<gene>
    <name evidence="5" type="ORF">ACFOW9_08510</name>
</gene>
<dbReference type="EMBL" id="JBHSCQ010000010">
    <property type="protein sequence ID" value="MFC4265642.1"/>
    <property type="molecule type" value="Genomic_DNA"/>
</dbReference>
<dbReference type="Proteomes" id="UP001595773">
    <property type="component" value="Unassembled WGS sequence"/>
</dbReference>
<keyword evidence="2" id="KW-0238">DNA-binding</keyword>
<accession>A0ABV8R0Q9</accession>
<dbReference type="SMART" id="SM00895">
    <property type="entry name" value="FCD"/>
    <property type="match status" value="1"/>
</dbReference>
<dbReference type="RefSeq" id="WP_230067571.1">
    <property type="nucleotide sequence ID" value="NZ_BAABLL010000004.1"/>
</dbReference>
<dbReference type="CDD" id="cd07377">
    <property type="entry name" value="WHTH_GntR"/>
    <property type="match status" value="1"/>
</dbReference>
<dbReference type="PANTHER" id="PTHR43537:SF24">
    <property type="entry name" value="GLUCONATE OPERON TRANSCRIPTIONAL REPRESSOR"/>
    <property type="match status" value="1"/>
</dbReference>
<dbReference type="SMART" id="SM00345">
    <property type="entry name" value="HTH_GNTR"/>
    <property type="match status" value="1"/>
</dbReference>
<reference evidence="6" key="1">
    <citation type="journal article" date="2019" name="Int. J. Syst. Evol. Microbiol.">
        <title>The Global Catalogue of Microorganisms (GCM) 10K type strain sequencing project: providing services to taxonomists for standard genome sequencing and annotation.</title>
        <authorList>
            <consortium name="The Broad Institute Genomics Platform"/>
            <consortium name="The Broad Institute Genome Sequencing Center for Infectious Disease"/>
            <person name="Wu L."/>
            <person name="Ma J."/>
        </authorList>
    </citation>
    <scope>NUCLEOTIDE SEQUENCE [LARGE SCALE GENOMIC DNA]</scope>
    <source>
        <strain evidence="6">CGMCC 1.10698</strain>
    </source>
</reference>
<organism evidence="5 6">
    <name type="scientific">Arthrobacter cryoconiti</name>
    <dbReference type="NCBI Taxonomy" id="748907"/>
    <lineage>
        <taxon>Bacteria</taxon>
        <taxon>Bacillati</taxon>
        <taxon>Actinomycetota</taxon>
        <taxon>Actinomycetes</taxon>
        <taxon>Micrococcales</taxon>
        <taxon>Micrococcaceae</taxon>
        <taxon>Arthrobacter</taxon>
    </lineage>
</organism>
<protein>
    <submittedName>
        <fullName evidence="5">GntR family transcriptional regulator</fullName>
    </submittedName>
</protein>
<evidence type="ECO:0000256" key="1">
    <source>
        <dbReference type="ARBA" id="ARBA00023015"/>
    </source>
</evidence>
<evidence type="ECO:0000256" key="2">
    <source>
        <dbReference type="ARBA" id="ARBA00023125"/>
    </source>
</evidence>
<dbReference type="InterPro" id="IPR036390">
    <property type="entry name" value="WH_DNA-bd_sf"/>
</dbReference>
<evidence type="ECO:0000313" key="5">
    <source>
        <dbReference type="EMBL" id="MFC4265642.1"/>
    </source>
</evidence>
<dbReference type="InterPro" id="IPR036388">
    <property type="entry name" value="WH-like_DNA-bd_sf"/>
</dbReference>
<keyword evidence="6" id="KW-1185">Reference proteome</keyword>
<name>A0ABV8R0Q9_9MICC</name>
<evidence type="ECO:0000256" key="3">
    <source>
        <dbReference type="ARBA" id="ARBA00023163"/>
    </source>
</evidence>
<proteinExistence type="predicted"/>
<keyword evidence="1" id="KW-0805">Transcription regulation</keyword>
<dbReference type="SUPFAM" id="SSF46785">
    <property type="entry name" value="Winged helix' DNA-binding domain"/>
    <property type="match status" value="1"/>
</dbReference>
<dbReference type="Pfam" id="PF07729">
    <property type="entry name" value="FCD"/>
    <property type="match status" value="1"/>
</dbReference>